<feature type="compositionally biased region" description="Polar residues" evidence="1">
    <location>
        <begin position="50"/>
        <end position="62"/>
    </location>
</feature>
<gene>
    <name evidence="2" type="ORF">HTAM1171_LOCUS6190</name>
</gene>
<reference evidence="2" key="1">
    <citation type="submission" date="2021-01" db="EMBL/GenBank/DDBJ databases">
        <authorList>
            <person name="Corre E."/>
            <person name="Pelletier E."/>
            <person name="Niang G."/>
            <person name="Scheremetjew M."/>
            <person name="Finn R."/>
            <person name="Kale V."/>
            <person name="Holt S."/>
            <person name="Cochrane G."/>
            <person name="Meng A."/>
            <person name="Brown T."/>
            <person name="Cohen L."/>
        </authorList>
    </citation>
    <scope>NUCLEOTIDE SEQUENCE</scope>
    <source>
        <strain evidence="2">CCMP826</strain>
    </source>
</reference>
<accession>A0A7S2MNP7</accession>
<evidence type="ECO:0000313" key="2">
    <source>
        <dbReference type="EMBL" id="CAD9493661.1"/>
    </source>
</evidence>
<feature type="region of interest" description="Disordered" evidence="1">
    <location>
        <begin position="27"/>
        <end position="62"/>
    </location>
</feature>
<feature type="region of interest" description="Disordered" evidence="1">
    <location>
        <begin position="94"/>
        <end position="120"/>
    </location>
</feature>
<feature type="compositionally biased region" description="Low complexity" evidence="1">
    <location>
        <begin position="95"/>
        <end position="109"/>
    </location>
</feature>
<feature type="compositionally biased region" description="Low complexity" evidence="1">
    <location>
        <begin position="181"/>
        <end position="191"/>
    </location>
</feature>
<proteinExistence type="predicted"/>
<feature type="compositionally biased region" description="Acidic residues" evidence="1">
    <location>
        <begin position="33"/>
        <end position="46"/>
    </location>
</feature>
<evidence type="ECO:0000256" key="1">
    <source>
        <dbReference type="SAM" id="MobiDB-lite"/>
    </source>
</evidence>
<name>A0A7S2MNP7_9STRA</name>
<feature type="region of interest" description="Disordered" evidence="1">
    <location>
        <begin position="164"/>
        <end position="218"/>
    </location>
</feature>
<sequence length="276" mass="29451">MYDASLKDVAISGDDDIDGAIVCGGLDKAAPLNDEDEDPDENDDIEKETSSPLFENSSINSTDVNAVKESMGTKITLTDDPNKSRILAVRENAMSDSSWSIISSTSSSDESSEDDNYNAAKGCTSITKTATKGASAVLLLNKAKSRRTVIKQLTTPCISKVCGKKQSSARKAPMPPTTNGSETSEISSTSSSDDDTSDDDAKHSPTSTKTMTRKPAVGGGLFLCPVVKKVAKKKDNGKIPVIDISVTKMNCLEKQKELQHGWESASTVEEVEEDEK</sequence>
<organism evidence="2">
    <name type="scientific">Helicotheca tamesis</name>
    <dbReference type="NCBI Taxonomy" id="374047"/>
    <lineage>
        <taxon>Eukaryota</taxon>
        <taxon>Sar</taxon>
        <taxon>Stramenopiles</taxon>
        <taxon>Ochrophyta</taxon>
        <taxon>Bacillariophyta</taxon>
        <taxon>Mediophyceae</taxon>
        <taxon>Lithodesmiophycidae</taxon>
        <taxon>Lithodesmiales</taxon>
        <taxon>Lithodesmiaceae</taxon>
        <taxon>Helicotheca</taxon>
    </lineage>
</organism>
<protein>
    <submittedName>
        <fullName evidence="2">Uncharacterized protein</fullName>
    </submittedName>
</protein>
<dbReference type="EMBL" id="HBGV01009967">
    <property type="protein sequence ID" value="CAD9493661.1"/>
    <property type="molecule type" value="Transcribed_RNA"/>
</dbReference>
<dbReference type="AlphaFoldDB" id="A0A7S2MNP7"/>